<name>A0ABW3T1R6_9CAUL</name>
<reference evidence="4" key="1">
    <citation type="journal article" date="2019" name="Int. J. Syst. Evol. Microbiol.">
        <title>The Global Catalogue of Microorganisms (GCM) 10K type strain sequencing project: providing services to taxonomists for standard genome sequencing and annotation.</title>
        <authorList>
            <consortium name="The Broad Institute Genomics Platform"/>
            <consortium name="The Broad Institute Genome Sequencing Center for Infectious Disease"/>
            <person name="Wu L."/>
            <person name="Ma J."/>
        </authorList>
    </citation>
    <scope>NUCLEOTIDE SEQUENCE [LARGE SCALE GENOMIC DNA]</scope>
    <source>
        <strain evidence="4">CCUG 55074</strain>
    </source>
</reference>
<accession>A0ABW3T1R6</accession>
<dbReference type="EMBL" id="JBHTLQ010000014">
    <property type="protein sequence ID" value="MFD1190570.1"/>
    <property type="molecule type" value="Genomic_DNA"/>
</dbReference>
<protein>
    <submittedName>
        <fullName evidence="3">Uncharacterized protein</fullName>
    </submittedName>
</protein>
<feature type="chain" id="PRO_5046047206" evidence="2">
    <location>
        <begin position="21"/>
        <end position="79"/>
    </location>
</feature>
<evidence type="ECO:0000313" key="3">
    <source>
        <dbReference type="EMBL" id="MFD1190570.1"/>
    </source>
</evidence>
<feature type="signal peptide" evidence="2">
    <location>
        <begin position="1"/>
        <end position="20"/>
    </location>
</feature>
<evidence type="ECO:0000256" key="1">
    <source>
        <dbReference type="SAM" id="MobiDB-lite"/>
    </source>
</evidence>
<sequence length="79" mass="8349">MITLTILAAWAATGSGGALTAPQPPAPPALIGAMPSPEPFKPYKPKPIYDTRGGLNPYAKPAKPKGYIDLYHPKTKSTF</sequence>
<keyword evidence="4" id="KW-1185">Reference proteome</keyword>
<comment type="caution">
    <text evidence="3">The sequence shown here is derived from an EMBL/GenBank/DDBJ whole genome shotgun (WGS) entry which is preliminary data.</text>
</comment>
<gene>
    <name evidence="3" type="ORF">ACFQ27_08265</name>
</gene>
<keyword evidence="2" id="KW-0732">Signal</keyword>
<evidence type="ECO:0000313" key="4">
    <source>
        <dbReference type="Proteomes" id="UP001597216"/>
    </source>
</evidence>
<dbReference type="Proteomes" id="UP001597216">
    <property type="component" value="Unassembled WGS sequence"/>
</dbReference>
<organism evidence="3 4">
    <name type="scientific">Phenylobacterium conjunctum</name>
    <dbReference type="NCBI Taxonomy" id="1298959"/>
    <lineage>
        <taxon>Bacteria</taxon>
        <taxon>Pseudomonadati</taxon>
        <taxon>Pseudomonadota</taxon>
        <taxon>Alphaproteobacteria</taxon>
        <taxon>Caulobacterales</taxon>
        <taxon>Caulobacteraceae</taxon>
        <taxon>Phenylobacterium</taxon>
    </lineage>
</organism>
<evidence type="ECO:0000256" key="2">
    <source>
        <dbReference type="SAM" id="SignalP"/>
    </source>
</evidence>
<dbReference type="RefSeq" id="WP_377353236.1">
    <property type="nucleotide sequence ID" value="NZ_JBHTLQ010000014.1"/>
</dbReference>
<feature type="region of interest" description="Disordered" evidence="1">
    <location>
        <begin position="15"/>
        <end position="36"/>
    </location>
</feature>
<proteinExistence type="predicted"/>